<dbReference type="Proteomes" id="UP000005273">
    <property type="component" value="Unassembled WGS sequence"/>
</dbReference>
<name>A0A0T5XCR3_9BACT</name>
<dbReference type="PANTHER" id="PTHR11735:SF11">
    <property type="entry name" value="TRNA THREONYLCARBAMOYLADENOSINE BIOSYNTHESIS PROTEIN TSAB"/>
    <property type="match status" value="1"/>
</dbReference>
<proteinExistence type="predicted"/>
<dbReference type="PANTHER" id="PTHR11735">
    <property type="entry name" value="TRNA N6-ADENOSINE THREONYLCARBAMOYLTRANSFERASE"/>
    <property type="match status" value="1"/>
</dbReference>
<dbReference type="STRING" id="592015.HMPREF1705_03318"/>
<sequence>MGSLKSNDCLVLGVDCSTKYTAIGCVRCERVIGEISLDLGRYQSSLLPGLVDELLGFWGFKLTNVDALAVTIGPGYFTGLRVGLSYVTTLAYALEVPVIPLSSLKVLAGDFIEAKNVITVPVIWARGTQYYSCIFESDGEDLKEIAAPDVLDERDIIAKAKDMSLEKGKTVFVIGDDVARFQEKPSGIHFLADGVRGGNVAKLGFKMRSCARSPMQIEALYLRRPY</sequence>
<evidence type="ECO:0000259" key="1">
    <source>
        <dbReference type="Pfam" id="PF00814"/>
    </source>
</evidence>
<evidence type="ECO:0000313" key="2">
    <source>
        <dbReference type="EMBL" id="KRT36050.1"/>
    </source>
</evidence>
<gene>
    <name evidence="2" type="ORF">HMPREF1705_03318</name>
</gene>
<dbReference type="GO" id="GO:0005829">
    <property type="term" value="C:cytosol"/>
    <property type="evidence" value="ECO:0007669"/>
    <property type="project" value="TreeGrafter"/>
</dbReference>
<dbReference type="GO" id="GO:0002949">
    <property type="term" value="P:tRNA threonylcarbamoyladenosine modification"/>
    <property type="evidence" value="ECO:0007669"/>
    <property type="project" value="InterPro"/>
</dbReference>
<accession>A0A0T5XCR3</accession>
<dbReference type="RefSeq" id="WP_057940913.1">
    <property type="nucleotide sequence ID" value="NZ_ACJX03000001.1"/>
</dbReference>
<dbReference type="OrthoDB" id="9784166at2"/>
<dbReference type="eggNOG" id="COG1214">
    <property type="taxonomic scope" value="Bacteria"/>
</dbReference>
<dbReference type="InterPro" id="IPR022496">
    <property type="entry name" value="T6A_TsaB"/>
</dbReference>
<dbReference type="InterPro" id="IPR043129">
    <property type="entry name" value="ATPase_NBD"/>
</dbReference>
<dbReference type="NCBIfam" id="TIGR03725">
    <property type="entry name" value="T6A_YeaZ"/>
    <property type="match status" value="1"/>
</dbReference>
<dbReference type="AlphaFoldDB" id="A0A0T5XCR3"/>
<protein>
    <submittedName>
        <fullName evidence="2">Universal bacterial protein YeaZ</fullName>
    </submittedName>
</protein>
<comment type="caution">
    <text evidence="2">The sequence shown here is derived from an EMBL/GenBank/DDBJ whole genome shotgun (WGS) entry which is preliminary data.</text>
</comment>
<dbReference type="SUPFAM" id="SSF53067">
    <property type="entry name" value="Actin-like ATPase domain"/>
    <property type="match status" value="1"/>
</dbReference>
<feature type="domain" description="Gcp-like" evidence="1">
    <location>
        <begin position="44"/>
        <end position="157"/>
    </location>
</feature>
<dbReference type="Pfam" id="PF00814">
    <property type="entry name" value="TsaD"/>
    <property type="match status" value="1"/>
</dbReference>
<organism evidence="2 3">
    <name type="scientific">Acetomicrobium hydrogeniformans ATCC BAA-1850</name>
    <dbReference type="NCBI Taxonomy" id="592015"/>
    <lineage>
        <taxon>Bacteria</taxon>
        <taxon>Thermotogati</taxon>
        <taxon>Synergistota</taxon>
        <taxon>Synergistia</taxon>
        <taxon>Synergistales</taxon>
        <taxon>Acetomicrobiaceae</taxon>
        <taxon>Acetomicrobium</taxon>
    </lineage>
</organism>
<keyword evidence="3" id="KW-1185">Reference proteome</keyword>
<dbReference type="Gene3D" id="3.30.420.40">
    <property type="match status" value="2"/>
</dbReference>
<reference evidence="3" key="1">
    <citation type="submission" date="2012-09" db="EMBL/GenBank/DDBJ databases">
        <authorList>
            <person name="Weinstock G."/>
            <person name="Sodergren E."/>
            <person name="Clifton S."/>
            <person name="Fulton L."/>
            <person name="Fulton B."/>
            <person name="Courtney L."/>
            <person name="Fronick C."/>
            <person name="Harrison M."/>
            <person name="Strong C."/>
            <person name="Farmer C."/>
            <person name="Delehaunty K."/>
            <person name="Markovic C."/>
            <person name="Hall O."/>
            <person name="Minx P."/>
            <person name="Tomlinson C."/>
            <person name="Mitreva M."/>
            <person name="Nelson J."/>
            <person name="Hou S."/>
            <person name="Wollam A."/>
            <person name="Pepin K.H."/>
            <person name="Johnson M."/>
            <person name="Bhonagiri V."/>
            <person name="Nash W.E."/>
            <person name="Suruliraj S."/>
            <person name="Warren W."/>
            <person name="Chinwalla A."/>
            <person name="Mardis E.R."/>
            <person name="Wilson R.K."/>
        </authorList>
    </citation>
    <scope>NUCLEOTIDE SEQUENCE [LARGE SCALE GENOMIC DNA]</scope>
    <source>
        <strain evidence="3">OS1</strain>
    </source>
</reference>
<evidence type="ECO:0000313" key="3">
    <source>
        <dbReference type="Proteomes" id="UP000005273"/>
    </source>
</evidence>
<dbReference type="EMBL" id="ACJX03000001">
    <property type="protein sequence ID" value="KRT36050.1"/>
    <property type="molecule type" value="Genomic_DNA"/>
</dbReference>
<dbReference type="InterPro" id="IPR000905">
    <property type="entry name" value="Gcp-like_dom"/>
</dbReference>